<evidence type="ECO:0000313" key="3">
    <source>
        <dbReference type="EMBL" id="KAJ3561674.1"/>
    </source>
</evidence>
<evidence type="ECO:0000256" key="1">
    <source>
        <dbReference type="ARBA" id="ARBA00022737"/>
    </source>
</evidence>
<dbReference type="SUPFAM" id="SSF52540">
    <property type="entry name" value="P-loop containing nucleoside triphosphate hydrolases"/>
    <property type="match status" value="1"/>
</dbReference>
<dbReference type="InterPro" id="IPR027417">
    <property type="entry name" value="P-loop_NTPase"/>
</dbReference>
<protein>
    <recommendedName>
        <fullName evidence="2">Nephrocystin 3-like N-terminal domain-containing protein</fullName>
    </recommendedName>
</protein>
<evidence type="ECO:0000313" key="4">
    <source>
        <dbReference type="Proteomes" id="UP001213000"/>
    </source>
</evidence>
<sequence>MSDVPSNSNRMFDGAHDMAFYHPTFVSNTTNHLPGKQGLAMLLARSMRDAFHDSSDRWPPPRCHYDSRQELRKTITDWGTGQSEASSKQLLWMHGPFGVGKSAVAQNSAEAFEKLEKLAASLFFSRPNRRNDPIRIFTSIIYQLVLKFPELADILDQMVLSNPTILTAALPRQFEELVIKPLCQISPQLVADMEGWVIILDGFDEIDGIEEQCDIIDIIVGSIRDRATPFRWFILSRPEPHIQRAMGTADVTSLLHTLDLPLSPENDHEILTFLMKELQEIAEKHKLPPSWCTEVEFAILVKLAGGLWIYVHMITRFIGDAKSFGPRAQLRLVLSLSHKERPPPATNPLVAIDLFYNLIIEQIPVHILLTVRKILFLQGVIREVLATSERWLEILVITNILQLHFEEFSAACGFLQSVLFIVNDKDRPSHIQFYHASFMEYASDSGRSKKFCILGDLVDDIRLEVIERVNSVHSCSTGDVVNISFTTWELNTPEDESKPEGRDALIYYKLICSMFALCERHASTISPLTAEALQNVAFSHIPRFARGTNYANMQVKYSSLRDNLPSEYRAKIIRKSIDPLHLNKAPDFLGNVHAFILGTAPNGLVCWPQDNELNDIIDIRFDDGEYLLYETESNTTPDAEEIAASEPEMIMIPVVEDIATPNTQGIVPLEAETMKIKVLDTKKSTPSEADKIKGRHRWVPKWLSSRKRQQ</sequence>
<keyword evidence="4" id="KW-1185">Reference proteome</keyword>
<keyword evidence="1" id="KW-0677">Repeat</keyword>
<name>A0AAD5VJ20_9AGAR</name>
<reference evidence="3" key="1">
    <citation type="submission" date="2022-07" db="EMBL/GenBank/DDBJ databases">
        <title>Genome Sequence of Leucocoprinus birnbaumii.</title>
        <authorList>
            <person name="Buettner E."/>
        </authorList>
    </citation>
    <scope>NUCLEOTIDE SEQUENCE</scope>
    <source>
        <strain evidence="3">VT141</strain>
    </source>
</reference>
<dbReference type="AlphaFoldDB" id="A0AAD5VJ20"/>
<dbReference type="Gene3D" id="3.40.50.300">
    <property type="entry name" value="P-loop containing nucleotide triphosphate hydrolases"/>
    <property type="match status" value="1"/>
</dbReference>
<dbReference type="Proteomes" id="UP001213000">
    <property type="component" value="Unassembled WGS sequence"/>
</dbReference>
<accession>A0AAD5VJ20</accession>
<evidence type="ECO:0000259" key="2">
    <source>
        <dbReference type="Pfam" id="PF24883"/>
    </source>
</evidence>
<proteinExistence type="predicted"/>
<comment type="caution">
    <text evidence="3">The sequence shown here is derived from an EMBL/GenBank/DDBJ whole genome shotgun (WGS) entry which is preliminary data.</text>
</comment>
<gene>
    <name evidence="3" type="ORF">NP233_g10051</name>
</gene>
<feature type="domain" description="Nephrocystin 3-like N-terminal" evidence="2">
    <location>
        <begin position="74"/>
        <end position="237"/>
    </location>
</feature>
<dbReference type="PANTHER" id="PTHR10039">
    <property type="entry name" value="AMELOGENIN"/>
    <property type="match status" value="1"/>
</dbReference>
<dbReference type="PANTHER" id="PTHR10039:SF16">
    <property type="entry name" value="GPI INOSITOL-DEACYLASE"/>
    <property type="match status" value="1"/>
</dbReference>
<dbReference type="EMBL" id="JANIEX010000969">
    <property type="protein sequence ID" value="KAJ3561674.1"/>
    <property type="molecule type" value="Genomic_DNA"/>
</dbReference>
<dbReference type="Pfam" id="PF24883">
    <property type="entry name" value="NPHP3_N"/>
    <property type="match status" value="1"/>
</dbReference>
<dbReference type="InterPro" id="IPR056884">
    <property type="entry name" value="NPHP3-like_N"/>
</dbReference>
<organism evidence="3 4">
    <name type="scientific">Leucocoprinus birnbaumii</name>
    <dbReference type="NCBI Taxonomy" id="56174"/>
    <lineage>
        <taxon>Eukaryota</taxon>
        <taxon>Fungi</taxon>
        <taxon>Dikarya</taxon>
        <taxon>Basidiomycota</taxon>
        <taxon>Agaricomycotina</taxon>
        <taxon>Agaricomycetes</taxon>
        <taxon>Agaricomycetidae</taxon>
        <taxon>Agaricales</taxon>
        <taxon>Agaricineae</taxon>
        <taxon>Agaricaceae</taxon>
        <taxon>Leucocoprinus</taxon>
    </lineage>
</organism>